<dbReference type="Proteomes" id="UP000004506">
    <property type="component" value="Unassembled WGS sequence"/>
</dbReference>
<evidence type="ECO:0000313" key="2">
    <source>
        <dbReference type="Proteomes" id="UP000004506"/>
    </source>
</evidence>
<gene>
    <name evidence="1" type="ORF">PROSTU_04589</name>
</gene>
<sequence>MDYQYNKIALRSRKIVNFSDFRPDLCKPLFSMTNKQTIIA</sequence>
<dbReference type="AlphaFoldDB" id="A0AA87CNX9"/>
<protein>
    <submittedName>
        <fullName evidence="1">Uncharacterized protein</fullName>
    </submittedName>
</protein>
<dbReference type="EMBL" id="ABJD02000118">
    <property type="protein sequence ID" value="EDU57346.1"/>
    <property type="molecule type" value="Genomic_DNA"/>
</dbReference>
<evidence type="ECO:0000313" key="1">
    <source>
        <dbReference type="EMBL" id="EDU57346.1"/>
    </source>
</evidence>
<reference evidence="2" key="1">
    <citation type="submission" date="2008-04" db="EMBL/GenBank/DDBJ databases">
        <title>Draft genome sequence of Providencia stuartii (ATCC 25827).</title>
        <authorList>
            <person name="Sudarsanam P."/>
            <person name="Ley R."/>
            <person name="Guruge J."/>
            <person name="Turnbaugh P.J."/>
            <person name="Mahowald M."/>
            <person name="Liep D."/>
            <person name="Gordon J."/>
        </authorList>
    </citation>
    <scope>NUCLEOTIDE SEQUENCE [LARGE SCALE GENOMIC DNA]</scope>
    <source>
        <strain evidence="2">ATCC 25827</strain>
    </source>
</reference>
<proteinExistence type="predicted"/>
<reference evidence="2" key="2">
    <citation type="submission" date="2008-04" db="EMBL/GenBank/DDBJ databases">
        <title>Draft genome sequence of Providencia stuartii(ATCC 25827).</title>
        <authorList>
            <person name="Sudarsanam P."/>
            <person name="Ley R."/>
            <person name="Guruge J."/>
            <person name="Turnbaugh P.J."/>
            <person name="Mahowald M."/>
            <person name="Liep D."/>
            <person name="Gordon J."/>
        </authorList>
    </citation>
    <scope>NUCLEOTIDE SEQUENCE [LARGE SCALE GENOMIC DNA]</scope>
    <source>
        <strain evidence="2">ATCC 25827</strain>
    </source>
</reference>
<comment type="caution">
    <text evidence="1">The sequence shown here is derived from an EMBL/GenBank/DDBJ whole genome shotgun (WGS) entry which is preliminary data.</text>
</comment>
<accession>A0AA87CNX9</accession>
<reference evidence="1 2" key="3">
    <citation type="submission" date="2008-05" db="EMBL/GenBank/DDBJ databases">
        <authorList>
            <person name="Fulton L."/>
            <person name="Clifton S."/>
            <person name="Fulton B."/>
            <person name="Xu J."/>
            <person name="Minx P."/>
            <person name="Pepin K.H."/>
            <person name="Johnson M."/>
            <person name="Thiruvilangam P."/>
            <person name="Bhonagiri V."/>
            <person name="Nash W.E."/>
            <person name="Mardis E.R."/>
            <person name="Wilson R.K."/>
        </authorList>
    </citation>
    <scope>NUCLEOTIDE SEQUENCE [LARGE SCALE GENOMIC DNA]</scope>
    <source>
        <strain evidence="1 2">ATCC 25827</strain>
    </source>
</reference>
<organism evidence="1 2">
    <name type="scientific">Providencia stuartii ATCC 25827</name>
    <dbReference type="NCBI Taxonomy" id="471874"/>
    <lineage>
        <taxon>Bacteria</taxon>
        <taxon>Pseudomonadati</taxon>
        <taxon>Pseudomonadota</taxon>
        <taxon>Gammaproteobacteria</taxon>
        <taxon>Enterobacterales</taxon>
        <taxon>Morganellaceae</taxon>
        <taxon>Providencia</taxon>
    </lineage>
</organism>
<name>A0AA87CNX9_PROST</name>